<evidence type="ECO:0000256" key="1">
    <source>
        <dbReference type="SAM" id="MobiDB-lite"/>
    </source>
</evidence>
<dbReference type="RefSeq" id="WP_172645832.1">
    <property type="nucleotide sequence ID" value="NZ_JAFICZ010000001.1"/>
</dbReference>
<sequence>MAVVHRIQDGDAVKARLAFMRGRISASVKLLATPTPDTFLGRKTQEPFPKQESENGLMSNVPPSIQQLSPAGQQDASVGPMSVKQKGRKRIVLDLPDADAALRKAREMADATGRAVIVRDDRSRVLGAIPRATRH</sequence>
<proteinExistence type="predicted"/>
<name>A0A8I2C4A7_BRAEL</name>
<accession>A0A8I2C4A7</accession>
<evidence type="ECO:0000313" key="2">
    <source>
        <dbReference type="EMBL" id="MBP1294474.1"/>
    </source>
</evidence>
<reference evidence="2" key="1">
    <citation type="submission" date="2021-02" db="EMBL/GenBank/DDBJ databases">
        <title>Genomic Encyclopedia of Type Strains, Phase IV (KMG-V): Genome sequencing to study the core and pangenomes of soil and plant-associated prokaryotes.</title>
        <authorList>
            <person name="Whitman W."/>
        </authorList>
    </citation>
    <scope>NUCLEOTIDE SEQUENCE</scope>
    <source>
        <strain evidence="2">USDA 406</strain>
    </source>
</reference>
<dbReference type="EMBL" id="JAFICZ010000001">
    <property type="protein sequence ID" value="MBP1294474.1"/>
    <property type="molecule type" value="Genomic_DNA"/>
</dbReference>
<evidence type="ECO:0000313" key="3">
    <source>
        <dbReference type="Proteomes" id="UP000673383"/>
    </source>
</evidence>
<comment type="caution">
    <text evidence="2">The sequence shown here is derived from an EMBL/GenBank/DDBJ whole genome shotgun (WGS) entry which is preliminary data.</text>
</comment>
<feature type="compositionally biased region" description="Basic and acidic residues" evidence="1">
    <location>
        <begin position="43"/>
        <end position="53"/>
    </location>
</feature>
<dbReference type="AlphaFoldDB" id="A0A8I2C4A7"/>
<feature type="region of interest" description="Disordered" evidence="1">
    <location>
        <begin position="36"/>
        <end position="90"/>
    </location>
</feature>
<protein>
    <submittedName>
        <fullName evidence="2">Uncharacterized protein</fullName>
    </submittedName>
</protein>
<feature type="compositionally biased region" description="Polar residues" evidence="1">
    <location>
        <begin position="54"/>
        <end position="76"/>
    </location>
</feature>
<gene>
    <name evidence="2" type="ORF">JOH49_004227</name>
</gene>
<dbReference type="Proteomes" id="UP000673383">
    <property type="component" value="Unassembled WGS sequence"/>
</dbReference>
<organism evidence="2 3">
    <name type="scientific">Bradyrhizobium elkanii</name>
    <dbReference type="NCBI Taxonomy" id="29448"/>
    <lineage>
        <taxon>Bacteria</taxon>
        <taxon>Pseudomonadati</taxon>
        <taxon>Pseudomonadota</taxon>
        <taxon>Alphaproteobacteria</taxon>
        <taxon>Hyphomicrobiales</taxon>
        <taxon>Nitrobacteraceae</taxon>
        <taxon>Bradyrhizobium</taxon>
    </lineage>
</organism>